<evidence type="ECO:0000256" key="5">
    <source>
        <dbReference type="ARBA" id="ARBA00022723"/>
    </source>
</evidence>
<keyword evidence="8" id="KW-0718">Serine biosynthesis</keyword>
<keyword evidence="6" id="KW-0378">Hydrolase</keyword>
<dbReference type="InterPro" id="IPR023214">
    <property type="entry name" value="HAD_sf"/>
</dbReference>
<gene>
    <name evidence="11" type="ORF">A3A78_03440</name>
</gene>
<evidence type="ECO:0000256" key="2">
    <source>
        <dbReference type="ARBA" id="ARBA00005135"/>
    </source>
</evidence>
<comment type="caution">
    <text evidence="11">The sequence shown here is derived from an EMBL/GenBank/DDBJ whole genome shotgun (WGS) entry which is preliminary data.</text>
</comment>
<dbReference type="AlphaFoldDB" id="A0A1F4VD03"/>
<comment type="cofactor">
    <cofactor evidence="1">
        <name>Mg(2+)</name>
        <dbReference type="ChEBI" id="CHEBI:18420"/>
    </cofactor>
</comment>
<dbReference type="InterPro" id="IPR050582">
    <property type="entry name" value="HAD-like_SerB"/>
</dbReference>
<dbReference type="InterPro" id="IPR036412">
    <property type="entry name" value="HAD-like_sf"/>
</dbReference>
<comment type="catalytic activity">
    <reaction evidence="10">
        <text>O-phospho-D-serine + H2O = D-serine + phosphate</text>
        <dbReference type="Rhea" id="RHEA:24873"/>
        <dbReference type="ChEBI" id="CHEBI:15377"/>
        <dbReference type="ChEBI" id="CHEBI:35247"/>
        <dbReference type="ChEBI" id="CHEBI:43474"/>
        <dbReference type="ChEBI" id="CHEBI:58680"/>
        <dbReference type="EC" id="3.1.3.3"/>
    </reaction>
</comment>
<evidence type="ECO:0000256" key="8">
    <source>
        <dbReference type="ARBA" id="ARBA00023299"/>
    </source>
</evidence>
<proteinExistence type="predicted"/>
<sequence length="223" mass="24665">MTTLSFKNFVFDCDSTLVSIEGLDSLSCSEEISMKIRKITESGMTGETPFKDSLQERLSLIKPKKEDLELLGEKYIESKLPGVKTLFGIIGSLGGEVYIASGGLKEAIDIFADYAGVKRENVYGVDLEFDKSGSFKRIAKGSILAEDFGKELVLKEISVSGPTVFVGDGMTDVRAGQVCDMFIGFGGVKEREVVRKTCRYYYKSINLLGLLEYFCNIYVNAER</sequence>
<name>A0A1F4VD03_UNCKA</name>
<evidence type="ECO:0000256" key="1">
    <source>
        <dbReference type="ARBA" id="ARBA00001946"/>
    </source>
</evidence>
<evidence type="ECO:0000256" key="4">
    <source>
        <dbReference type="ARBA" id="ARBA00022605"/>
    </source>
</evidence>
<evidence type="ECO:0000313" key="12">
    <source>
        <dbReference type="Proteomes" id="UP000176504"/>
    </source>
</evidence>
<dbReference type="GO" id="GO:0036424">
    <property type="term" value="F:L-phosphoserine phosphatase activity"/>
    <property type="evidence" value="ECO:0007669"/>
    <property type="project" value="TreeGrafter"/>
</dbReference>
<protein>
    <recommendedName>
        <fullName evidence="3">phosphoserine phosphatase</fullName>
        <ecNumber evidence="3">3.1.3.3</ecNumber>
    </recommendedName>
</protein>
<dbReference type="Gene3D" id="1.10.150.210">
    <property type="entry name" value="Phosphoserine phosphatase, domain 2"/>
    <property type="match status" value="1"/>
</dbReference>
<accession>A0A1F4VD03</accession>
<reference evidence="11 12" key="1">
    <citation type="journal article" date="2016" name="Nat. Commun.">
        <title>Thousands of microbial genomes shed light on interconnected biogeochemical processes in an aquifer system.</title>
        <authorList>
            <person name="Anantharaman K."/>
            <person name="Brown C.T."/>
            <person name="Hug L.A."/>
            <person name="Sharon I."/>
            <person name="Castelle C.J."/>
            <person name="Probst A.J."/>
            <person name="Thomas B.C."/>
            <person name="Singh A."/>
            <person name="Wilkins M.J."/>
            <person name="Karaoz U."/>
            <person name="Brodie E.L."/>
            <person name="Williams K.H."/>
            <person name="Hubbard S.S."/>
            <person name="Banfield J.F."/>
        </authorList>
    </citation>
    <scope>NUCLEOTIDE SEQUENCE [LARGE SCALE GENOMIC DNA]</scope>
</reference>
<keyword evidence="5" id="KW-0479">Metal-binding</keyword>
<organism evidence="11 12">
    <name type="scientific">candidate division WWE3 bacterium RIFCSPLOWO2_01_FULL_41_18</name>
    <dbReference type="NCBI Taxonomy" id="1802625"/>
    <lineage>
        <taxon>Bacteria</taxon>
        <taxon>Katanobacteria</taxon>
    </lineage>
</organism>
<keyword evidence="7" id="KW-0460">Magnesium</keyword>
<dbReference type="EC" id="3.1.3.3" evidence="3"/>
<evidence type="ECO:0000256" key="10">
    <source>
        <dbReference type="ARBA" id="ARBA00048523"/>
    </source>
</evidence>
<dbReference type="GO" id="GO:0006564">
    <property type="term" value="P:L-serine biosynthetic process"/>
    <property type="evidence" value="ECO:0007669"/>
    <property type="project" value="UniProtKB-KW"/>
</dbReference>
<evidence type="ECO:0000256" key="9">
    <source>
        <dbReference type="ARBA" id="ARBA00048138"/>
    </source>
</evidence>
<dbReference type="NCBIfam" id="TIGR01488">
    <property type="entry name" value="HAD-SF-IB"/>
    <property type="match status" value="1"/>
</dbReference>
<dbReference type="PANTHER" id="PTHR43344">
    <property type="entry name" value="PHOSPHOSERINE PHOSPHATASE"/>
    <property type="match status" value="1"/>
</dbReference>
<dbReference type="SUPFAM" id="SSF56784">
    <property type="entry name" value="HAD-like"/>
    <property type="match status" value="1"/>
</dbReference>
<dbReference type="EMBL" id="MEVI01000003">
    <property type="protein sequence ID" value="OGC55009.1"/>
    <property type="molecule type" value="Genomic_DNA"/>
</dbReference>
<dbReference type="Pfam" id="PF00702">
    <property type="entry name" value="Hydrolase"/>
    <property type="match status" value="1"/>
</dbReference>
<comment type="pathway">
    <text evidence="2">Amino-acid biosynthesis; L-serine biosynthesis; L-serine from 3-phospho-D-glycerate: step 3/3.</text>
</comment>
<dbReference type="GO" id="GO:0005737">
    <property type="term" value="C:cytoplasm"/>
    <property type="evidence" value="ECO:0007669"/>
    <property type="project" value="TreeGrafter"/>
</dbReference>
<evidence type="ECO:0000256" key="3">
    <source>
        <dbReference type="ARBA" id="ARBA00012640"/>
    </source>
</evidence>
<dbReference type="PANTHER" id="PTHR43344:SF2">
    <property type="entry name" value="PHOSPHOSERINE PHOSPHATASE"/>
    <property type="match status" value="1"/>
</dbReference>
<dbReference type="GO" id="GO:0000287">
    <property type="term" value="F:magnesium ion binding"/>
    <property type="evidence" value="ECO:0007669"/>
    <property type="project" value="TreeGrafter"/>
</dbReference>
<dbReference type="Proteomes" id="UP000176504">
    <property type="component" value="Unassembled WGS sequence"/>
</dbReference>
<dbReference type="Gene3D" id="3.40.50.1000">
    <property type="entry name" value="HAD superfamily/HAD-like"/>
    <property type="match status" value="1"/>
</dbReference>
<evidence type="ECO:0000256" key="7">
    <source>
        <dbReference type="ARBA" id="ARBA00022842"/>
    </source>
</evidence>
<evidence type="ECO:0000313" key="11">
    <source>
        <dbReference type="EMBL" id="OGC55009.1"/>
    </source>
</evidence>
<comment type="catalytic activity">
    <reaction evidence="9">
        <text>O-phospho-L-serine + H2O = L-serine + phosphate</text>
        <dbReference type="Rhea" id="RHEA:21208"/>
        <dbReference type="ChEBI" id="CHEBI:15377"/>
        <dbReference type="ChEBI" id="CHEBI:33384"/>
        <dbReference type="ChEBI" id="CHEBI:43474"/>
        <dbReference type="ChEBI" id="CHEBI:57524"/>
        <dbReference type="EC" id="3.1.3.3"/>
    </reaction>
</comment>
<keyword evidence="4" id="KW-0028">Amino-acid biosynthesis</keyword>
<evidence type="ECO:0000256" key="6">
    <source>
        <dbReference type="ARBA" id="ARBA00022801"/>
    </source>
</evidence>